<organism evidence="3 4">
    <name type="scientific">Streptomyces turgidiscabies</name>
    <dbReference type="NCBI Taxonomy" id="85558"/>
    <lineage>
        <taxon>Bacteria</taxon>
        <taxon>Bacillati</taxon>
        <taxon>Actinomycetota</taxon>
        <taxon>Actinomycetes</taxon>
        <taxon>Kitasatosporales</taxon>
        <taxon>Streptomycetaceae</taxon>
        <taxon>Streptomyces</taxon>
    </lineage>
</organism>
<dbReference type="PANTHER" id="PTHR35273:SF2">
    <property type="entry name" value="ALPHA-GALACTOSIDASE"/>
    <property type="match status" value="1"/>
</dbReference>
<proteinExistence type="predicted"/>
<dbReference type="InterPro" id="IPR004352">
    <property type="entry name" value="GH114_TIM-barrel"/>
</dbReference>
<keyword evidence="4" id="KW-1185">Reference proteome</keyword>
<accession>A0ABU0RWS7</accession>
<protein>
    <recommendedName>
        <fullName evidence="2">Glycoside-hydrolase family GH114 TIM-barrel domain-containing protein</fullName>
    </recommendedName>
</protein>
<evidence type="ECO:0000313" key="3">
    <source>
        <dbReference type="EMBL" id="MDQ0936439.1"/>
    </source>
</evidence>
<evidence type="ECO:0000256" key="1">
    <source>
        <dbReference type="SAM" id="MobiDB-lite"/>
    </source>
</evidence>
<sequence>MVALGEGGGAERVVRTYVQTAGGRQVAGRPGRGLLSRDWLCRERPRAGAHLTAGVADALILTVPGRVPGAQRYAHSAVAVPAIDGADMPAEGSPRVGGLRKAAVVLTTVCAAGWGLTACGGSPPEPKNAAEPGATSSPSASAEVELPPLHAGFDYQIGGAYPPPAGVRIVARDRTAPPAPGLYNICYVNAFQAQPGDEKTWPADLLLRDANGETVVDKDWDEALLDIGTAAKRERIAARVNKWIDGCADKGFDAVEPDNYDSYTRSDDLLTAEDATAFITLLSRHAHTRGLAIGQKNTADLAGLRKSTGLDFAVAEECGEFDECGTYAAAFDDRVVVIEYTDSGLRKARAGFGDRLSIVRRDVDVSTPGSAGYVRRTR</sequence>
<evidence type="ECO:0000259" key="2">
    <source>
        <dbReference type="Pfam" id="PF03537"/>
    </source>
</evidence>
<dbReference type="InterPro" id="IPR017853">
    <property type="entry name" value="GH"/>
</dbReference>
<feature type="region of interest" description="Disordered" evidence="1">
    <location>
        <begin position="121"/>
        <end position="142"/>
    </location>
</feature>
<dbReference type="EMBL" id="JAUSZS010000008">
    <property type="protein sequence ID" value="MDQ0936439.1"/>
    <property type="molecule type" value="Genomic_DNA"/>
</dbReference>
<comment type="caution">
    <text evidence="3">The sequence shown here is derived from an EMBL/GenBank/DDBJ whole genome shotgun (WGS) entry which is preliminary data.</text>
</comment>
<dbReference type="Gene3D" id="3.20.20.70">
    <property type="entry name" value="Aldolase class I"/>
    <property type="match status" value="1"/>
</dbReference>
<dbReference type="InterPro" id="IPR013785">
    <property type="entry name" value="Aldolase_TIM"/>
</dbReference>
<dbReference type="Proteomes" id="UP001223072">
    <property type="component" value="Unassembled WGS sequence"/>
</dbReference>
<dbReference type="SUPFAM" id="SSF51445">
    <property type="entry name" value="(Trans)glycosidases"/>
    <property type="match status" value="1"/>
</dbReference>
<feature type="domain" description="Glycoside-hydrolase family GH114 TIM-barrel" evidence="2">
    <location>
        <begin position="153"/>
        <end position="365"/>
    </location>
</feature>
<dbReference type="Pfam" id="PF03537">
    <property type="entry name" value="Glyco_hydro_114"/>
    <property type="match status" value="1"/>
</dbReference>
<name>A0ABU0RWS7_9ACTN</name>
<reference evidence="3 4" key="1">
    <citation type="submission" date="2023-07" db="EMBL/GenBank/DDBJ databases">
        <title>Comparative genomics of wheat-associated soil bacteria to identify genetic determinants of phenazine resistance.</title>
        <authorList>
            <person name="Mouncey N."/>
        </authorList>
    </citation>
    <scope>NUCLEOTIDE SEQUENCE [LARGE SCALE GENOMIC DNA]</scope>
    <source>
        <strain evidence="3 4">W2I16</strain>
    </source>
</reference>
<gene>
    <name evidence="3" type="ORF">QFZ49_006414</name>
</gene>
<evidence type="ECO:0000313" key="4">
    <source>
        <dbReference type="Proteomes" id="UP001223072"/>
    </source>
</evidence>
<dbReference type="PANTHER" id="PTHR35273">
    <property type="entry name" value="ALPHA-1,4 POLYGALACTOSAMINIDASE, PUTATIVE (AFU_ORTHOLOGUE AFUA_3G07890)-RELATED"/>
    <property type="match status" value="1"/>
</dbReference>